<gene>
    <name evidence="1" type="ORF">BAUCODRAFT_428060</name>
</gene>
<reference evidence="1 2" key="1">
    <citation type="journal article" date="2012" name="PLoS Pathog.">
        <title>Diverse lifestyles and strategies of plant pathogenesis encoded in the genomes of eighteen Dothideomycetes fungi.</title>
        <authorList>
            <person name="Ohm R.A."/>
            <person name="Feau N."/>
            <person name="Henrissat B."/>
            <person name="Schoch C.L."/>
            <person name="Horwitz B.A."/>
            <person name="Barry K.W."/>
            <person name="Condon B.J."/>
            <person name="Copeland A.C."/>
            <person name="Dhillon B."/>
            <person name="Glaser F."/>
            <person name="Hesse C.N."/>
            <person name="Kosti I."/>
            <person name="LaButti K."/>
            <person name="Lindquist E.A."/>
            <person name="Lucas S."/>
            <person name="Salamov A.A."/>
            <person name="Bradshaw R.E."/>
            <person name="Ciuffetti L."/>
            <person name="Hamelin R.C."/>
            <person name="Kema G.H.J."/>
            <person name="Lawrence C."/>
            <person name="Scott J.A."/>
            <person name="Spatafora J.W."/>
            <person name="Turgeon B.G."/>
            <person name="de Wit P.J.G.M."/>
            <person name="Zhong S."/>
            <person name="Goodwin S.B."/>
            <person name="Grigoriev I.V."/>
        </authorList>
    </citation>
    <scope>NUCLEOTIDE SEQUENCE [LARGE SCALE GENOMIC DNA]</scope>
    <source>
        <strain evidence="1 2">UAMH 10762</strain>
    </source>
</reference>
<dbReference type="RefSeq" id="XP_007675079.1">
    <property type="nucleotide sequence ID" value="XM_007676889.1"/>
</dbReference>
<sequence length="295" mass="33974">MPPLRKLHSCQPGSRIQEIFRQTLSDALSAGGKAKTTNPKLIPGGKTAFRHVPEGRGGILNFRKPIFGTEDAGKSLTDQDHDRIHYLGVTGVKTCVGVYFALDDNRCFLAHINAWRYGGTRRLSLDEQQHLEEGSRFKSVTIEMLRKHSEKHDWDPREPRILQSLLIVCPEAYDPLRVLDAARRQADRSMQPNPTRDRLRLQSGWWLIEGIKQFLGPPPETRHDDQSEGFVVEHHDQSRLPIKYRLSSHECSYQREGEPPELERYELVEEAIHHPELGNWMIGERDGVIQEWDPR</sequence>
<dbReference type="GeneID" id="19114229"/>
<evidence type="ECO:0000313" key="2">
    <source>
        <dbReference type="Proteomes" id="UP000011761"/>
    </source>
</evidence>
<keyword evidence="2" id="KW-1185">Reference proteome</keyword>
<dbReference type="KEGG" id="bcom:BAUCODRAFT_428060"/>
<dbReference type="AlphaFoldDB" id="M2NHJ3"/>
<dbReference type="OrthoDB" id="3839265at2759"/>
<dbReference type="HOGENOM" id="CLU_943310_0_0_1"/>
<dbReference type="Proteomes" id="UP000011761">
    <property type="component" value="Unassembled WGS sequence"/>
</dbReference>
<protein>
    <submittedName>
        <fullName evidence="1">Uncharacterized protein</fullName>
    </submittedName>
</protein>
<dbReference type="EMBL" id="KB445553">
    <property type="protein sequence ID" value="EMC98490.1"/>
    <property type="molecule type" value="Genomic_DNA"/>
</dbReference>
<name>M2NHJ3_BAUPA</name>
<accession>M2NHJ3</accession>
<proteinExistence type="predicted"/>
<organism evidence="1 2">
    <name type="scientific">Baudoinia panamericana (strain UAMH 10762)</name>
    <name type="common">Angels' share fungus</name>
    <name type="synonym">Baudoinia compniacensis (strain UAMH 10762)</name>
    <dbReference type="NCBI Taxonomy" id="717646"/>
    <lineage>
        <taxon>Eukaryota</taxon>
        <taxon>Fungi</taxon>
        <taxon>Dikarya</taxon>
        <taxon>Ascomycota</taxon>
        <taxon>Pezizomycotina</taxon>
        <taxon>Dothideomycetes</taxon>
        <taxon>Dothideomycetidae</taxon>
        <taxon>Mycosphaerellales</taxon>
        <taxon>Teratosphaeriaceae</taxon>
        <taxon>Baudoinia</taxon>
    </lineage>
</organism>
<evidence type="ECO:0000313" key="1">
    <source>
        <dbReference type="EMBL" id="EMC98490.1"/>
    </source>
</evidence>